<dbReference type="Pfam" id="PF25917">
    <property type="entry name" value="BSH_RND"/>
    <property type="match status" value="1"/>
</dbReference>
<evidence type="ECO:0000256" key="2">
    <source>
        <dbReference type="SAM" id="Coils"/>
    </source>
</evidence>
<dbReference type="GO" id="GO:1990281">
    <property type="term" value="C:efflux pump complex"/>
    <property type="evidence" value="ECO:0007669"/>
    <property type="project" value="TreeGrafter"/>
</dbReference>
<feature type="coiled-coil region" evidence="2">
    <location>
        <begin position="108"/>
        <end position="142"/>
    </location>
</feature>
<protein>
    <submittedName>
        <fullName evidence="8">RND family efflux transporter, MFP subunit</fullName>
    </submittedName>
</protein>
<feature type="transmembrane region" description="Helical" evidence="3">
    <location>
        <begin position="7"/>
        <end position="25"/>
    </location>
</feature>
<accession>A0A1M6QKZ8</accession>
<feature type="domain" description="Multidrug resistance protein MdtA-like barrel-sandwich hybrid" evidence="5">
    <location>
        <begin position="68"/>
        <end position="217"/>
    </location>
</feature>
<evidence type="ECO:0000256" key="1">
    <source>
        <dbReference type="ARBA" id="ARBA00009477"/>
    </source>
</evidence>
<dbReference type="AlphaFoldDB" id="A0A1M6QKZ8"/>
<dbReference type="Gene3D" id="2.40.30.170">
    <property type="match status" value="1"/>
</dbReference>
<keyword evidence="3" id="KW-1133">Transmembrane helix</keyword>
<dbReference type="Gene3D" id="2.40.420.20">
    <property type="match status" value="1"/>
</dbReference>
<dbReference type="InterPro" id="IPR058649">
    <property type="entry name" value="CzcB_C"/>
</dbReference>
<dbReference type="InterPro" id="IPR058792">
    <property type="entry name" value="Beta-barrel_RND_2"/>
</dbReference>
<evidence type="ECO:0000259" key="6">
    <source>
        <dbReference type="Pfam" id="PF25954"/>
    </source>
</evidence>
<keyword evidence="2" id="KW-0175">Coiled coil</keyword>
<dbReference type="InterPro" id="IPR058624">
    <property type="entry name" value="MdtA-like_HH"/>
</dbReference>
<dbReference type="NCBIfam" id="TIGR01730">
    <property type="entry name" value="RND_mfp"/>
    <property type="match status" value="1"/>
</dbReference>
<dbReference type="SUPFAM" id="SSF111369">
    <property type="entry name" value="HlyD-like secretion proteins"/>
    <property type="match status" value="1"/>
</dbReference>
<evidence type="ECO:0000313" key="8">
    <source>
        <dbReference type="EMBL" id="SHK20896.1"/>
    </source>
</evidence>
<keyword evidence="3" id="KW-0812">Transmembrane</keyword>
<proteinExistence type="inferred from homology"/>
<dbReference type="STRING" id="381751.SAMN05444391_0282"/>
<dbReference type="Pfam" id="PF25975">
    <property type="entry name" value="CzcB_C"/>
    <property type="match status" value="1"/>
</dbReference>
<dbReference type="EMBL" id="LT670846">
    <property type="protein sequence ID" value="SHK20896.1"/>
    <property type="molecule type" value="Genomic_DNA"/>
</dbReference>
<evidence type="ECO:0000256" key="3">
    <source>
        <dbReference type="SAM" id="Phobius"/>
    </source>
</evidence>
<keyword evidence="3" id="KW-0472">Membrane</keyword>
<dbReference type="GO" id="GO:0015562">
    <property type="term" value="F:efflux transmembrane transporter activity"/>
    <property type="evidence" value="ECO:0007669"/>
    <property type="project" value="TreeGrafter"/>
</dbReference>
<feature type="domain" description="CzcB-like C-terminal circularly permuted SH3-like" evidence="7">
    <location>
        <begin position="303"/>
        <end position="359"/>
    </location>
</feature>
<dbReference type="PANTHER" id="PTHR30469">
    <property type="entry name" value="MULTIDRUG RESISTANCE PROTEIN MDTA"/>
    <property type="match status" value="1"/>
</dbReference>
<dbReference type="OrthoDB" id="9777308at2"/>
<dbReference type="Gene3D" id="1.10.287.470">
    <property type="entry name" value="Helix hairpin bin"/>
    <property type="match status" value="1"/>
</dbReference>
<dbReference type="Pfam" id="PF25954">
    <property type="entry name" value="Beta-barrel_RND_2"/>
    <property type="match status" value="1"/>
</dbReference>
<dbReference type="Proteomes" id="UP000189810">
    <property type="component" value="Chromosome I"/>
</dbReference>
<dbReference type="Gene3D" id="2.40.50.100">
    <property type="match status" value="1"/>
</dbReference>
<feature type="domain" description="CusB-like beta-barrel" evidence="6">
    <location>
        <begin position="228"/>
        <end position="294"/>
    </location>
</feature>
<dbReference type="Pfam" id="PF25876">
    <property type="entry name" value="HH_MFP_RND"/>
    <property type="match status" value="1"/>
</dbReference>
<comment type="similarity">
    <text evidence="1">Belongs to the membrane fusion protein (MFP) (TC 8.A.1) family.</text>
</comment>
<evidence type="ECO:0000259" key="4">
    <source>
        <dbReference type="Pfam" id="PF25876"/>
    </source>
</evidence>
<reference evidence="8 9" key="1">
    <citation type="submission" date="2016-11" db="EMBL/GenBank/DDBJ databases">
        <authorList>
            <person name="Jaros S."/>
            <person name="Januszkiewicz K."/>
            <person name="Wedrychowicz H."/>
        </authorList>
    </citation>
    <scope>NUCLEOTIDE SEQUENCE [LARGE SCALE GENOMIC DNA]</scope>
    <source>
        <strain evidence="8 9">DSM 19557</strain>
    </source>
</reference>
<keyword evidence="9" id="KW-1185">Reference proteome</keyword>
<evidence type="ECO:0000313" key="9">
    <source>
        <dbReference type="Proteomes" id="UP000189810"/>
    </source>
</evidence>
<dbReference type="InterPro" id="IPR058625">
    <property type="entry name" value="MdtA-like_BSH"/>
</dbReference>
<dbReference type="PANTHER" id="PTHR30469:SF15">
    <property type="entry name" value="HLYD FAMILY OF SECRETION PROTEINS"/>
    <property type="match status" value="1"/>
</dbReference>
<feature type="domain" description="Multidrug resistance protein MdtA-like alpha-helical hairpin" evidence="4">
    <location>
        <begin position="116"/>
        <end position="178"/>
    </location>
</feature>
<name>A0A1M6QKZ8_9AQUI</name>
<evidence type="ECO:0000259" key="7">
    <source>
        <dbReference type="Pfam" id="PF25975"/>
    </source>
</evidence>
<organism evidence="8 9">
    <name type="scientific">Thermocrinis minervae</name>
    <dbReference type="NCBI Taxonomy" id="381751"/>
    <lineage>
        <taxon>Bacteria</taxon>
        <taxon>Pseudomonadati</taxon>
        <taxon>Aquificota</taxon>
        <taxon>Aquificia</taxon>
        <taxon>Aquificales</taxon>
        <taxon>Aquificaceae</taxon>
        <taxon>Thermocrinis</taxon>
    </lineage>
</organism>
<gene>
    <name evidence="8" type="ORF">SAMN05444391_0282</name>
</gene>
<dbReference type="InterPro" id="IPR006143">
    <property type="entry name" value="RND_pump_MFP"/>
</dbReference>
<sequence>MKGYLKYIGFLVVIGLLVAWFVGAFKHKEPAYLVEGQKRTVQGLKVGSPTLSQTRIEAFSGSVVADQTAHISTRIMGKVQKVYVKEGDFVKAGQLLVSVDASDVLSQASAVEKQITQAQEAYKAALANYEAVKKTYERYEALLKEGAVTQQEFDQVKAQYEAALAGVRQAQAGIEALKYQRQAVASNLNYATLRAPFSGYVTVKNVNEGDIAVPGQPLLTLEKSPYKVEFYLPERYLGKIKPGQIFDVQVDPVGVVKGRVVEVSPALDPMSRTFRVKLLLEDNPSVRSGMYAKLLIPEEGKTILVPESAIYRRHDFTGVFVVRPDNTLELRFVKLGQKVGDMVEVLSGLEGNERIVIEGVEKACDGCRIGG</sequence>
<evidence type="ECO:0000259" key="5">
    <source>
        <dbReference type="Pfam" id="PF25917"/>
    </source>
</evidence>
<dbReference type="RefSeq" id="WP_079653471.1">
    <property type="nucleotide sequence ID" value="NZ_LT670846.1"/>
</dbReference>